<comment type="caution">
    <text evidence="1">The sequence shown here is derived from an EMBL/GenBank/DDBJ whole genome shotgun (WGS) entry which is preliminary data.</text>
</comment>
<evidence type="ECO:0008006" key="3">
    <source>
        <dbReference type="Google" id="ProtNLM"/>
    </source>
</evidence>
<evidence type="ECO:0000313" key="2">
    <source>
        <dbReference type="Proteomes" id="UP001199816"/>
    </source>
</evidence>
<dbReference type="Gene3D" id="2.20.110.10">
    <property type="entry name" value="Histone H3 K4-specific methyltransferase SET7/9 N-terminal domain"/>
    <property type="match status" value="1"/>
</dbReference>
<sequence>MKEPLLFALIMLLLTTTKARGQDSLPDNFTIGDFMEIYHSDSIKISFSCFGGISTKRCADYYRVGKLDPLYLNVTGRFHDYFMNGKVYLDATAKDGSLTGPAKYYYSNGQLKEEGQYKDGIRIGTWRFYYPTGIPQKVYFYEDGVPLVMEAFTEDNKQVVKNGNGHFKTEFSNRSACIKFKTEGDLINGKRSGLWSFSNINAMKPISEELYNDGIYIQSRADNTDYIEAPNTGLSVYYGNEILQLIASSISCPGDYSSSVRDAFSLSAFTTSLQATFDTCSLISKNQWLLVGLKIGTRRDLLSLNVASSINDKILEKYIYTAIMNIRKWKPSFIKDKKIEADFFFSVLVDNNKILIPEDVIRKTFHKPLRLKYPSPSQTAHP</sequence>
<dbReference type="Pfam" id="PF07661">
    <property type="entry name" value="MORN_2"/>
    <property type="match status" value="2"/>
</dbReference>
<dbReference type="EMBL" id="JAJNEC010000004">
    <property type="protein sequence ID" value="MCD2422336.1"/>
    <property type="molecule type" value="Genomic_DNA"/>
</dbReference>
<evidence type="ECO:0000313" key="1">
    <source>
        <dbReference type="EMBL" id="MCD2422336.1"/>
    </source>
</evidence>
<dbReference type="RefSeq" id="WP_231003239.1">
    <property type="nucleotide sequence ID" value="NZ_JAJNEC010000004.1"/>
</dbReference>
<proteinExistence type="predicted"/>
<gene>
    <name evidence="1" type="ORF">LQ567_06145</name>
</gene>
<organism evidence="1 2">
    <name type="scientific">Niabella pedocola</name>
    <dbReference type="NCBI Taxonomy" id="1752077"/>
    <lineage>
        <taxon>Bacteria</taxon>
        <taxon>Pseudomonadati</taxon>
        <taxon>Bacteroidota</taxon>
        <taxon>Chitinophagia</taxon>
        <taxon>Chitinophagales</taxon>
        <taxon>Chitinophagaceae</taxon>
        <taxon>Niabella</taxon>
    </lineage>
</organism>
<accession>A0ABS8PML6</accession>
<protein>
    <recommendedName>
        <fullName evidence="3">MORN repeat variant</fullName>
    </recommendedName>
</protein>
<dbReference type="Proteomes" id="UP001199816">
    <property type="component" value="Unassembled WGS sequence"/>
</dbReference>
<keyword evidence="2" id="KW-1185">Reference proteome</keyword>
<dbReference type="InterPro" id="IPR011652">
    <property type="entry name" value="MORN_2"/>
</dbReference>
<reference evidence="1 2" key="1">
    <citation type="submission" date="2021-11" db="EMBL/GenBank/DDBJ databases">
        <title>Genomic of Niabella pedocola.</title>
        <authorList>
            <person name="Wu T."/>
        </authorList>
    </citation>
    <scope>NUCLEOTIDE SEQUENCE [LARGE SCALE GENOMIC DNA]</scope>
    <source>
        <strain evidence="1 2">JCM 31011</strain>
    </source>
</reference>
<name>A0ABS8PML6_9BACT</name>
<dbReference type="SUPFAM" id="SSF82185">
    <property type="entry name" value="Histone H3 K4-specific methyltransferase SET7/9 N-terminal domain"/>
    <property type="match status" value="1"/>
</dbReference>